<name>A0A975PGD2_9MICC</name>
<dbReference type="Pfam" id="PF06993">
    <property type="entry name" value="DUF1304"/>
    <property type="match status" value="1"/>
</dbReference>
<feature type="transmembrane region" description="Helical" evidence="1">
    <location>
        <begin position="85"/>
        <end position="103"/>
    </location>
</feature>
<keyword evidence="1" id="KW-0472">Membrane</keyword>
<protein>
    <submittedName>
        <fullName evidence="2">DUF1304 domain-containing protein</fullName>
    </submittedName>
</protein>
<dbReference type="KEGG" id="asun:KG104_17570"/>
<keyword evidence="3" id="KW-1185">Reference proteome</keyword>
<feature type="transmembrane region" description="Helical" evidence="1">
    <location>
        <begin position="110"/>
        <end position="129"/>
    </location>
</feature>
<sequence length="156" mass="16389">MERPRRLPLLFPDGNPDPESAVIGPGGVKVLITAAVFAVIAAAIHLYIFVLESLRWTAPATMAVFRISTPQEAAYTQGLAYNQGFYNLFLAVGAMLGVVLLGAGSRVAGLTLMSFAAASMVLAALVLVFSNRRMIRPALIQGGPALVCLAFTLLGA</sequence>
<evidence type="ECO:0000313" key="2">
    <source>
        <dbReference type="EMBL" id="QWQ36212.1"/>
    </source>
</evidence>
<keyword evidence="1" id="KW-0812">Transmembrane</keyword>
<dbReference type="InterPro" id="IPR009732">
    <property type="entry name" value="DUF1304"/>
</dbReference>
<evidence type="ECO:0000256" key="1">
    <source>
        <dbReference type="SAM" id="Phobius"/>
    </source>
</evidence>
<dbReference type="AlphaFoldDB" id="A0A975PGD2"/>
<keyword evidence="1" id="KW-1133">Transmembrane helix</keyword>
<dbReference type="Proteomes" id="UP000680588">
    <property type="component" value="Chromosome"/>
</dbReference>
<dbReference type="PANTHER" id="PTHR38446:SF1">
    <property type="entry name" value="BLL0914 PROTEIN"/>
    <property type="match status" value="1"/>
</dbReference>
<dbReference type="EMBL" id="CP076456">
    <property type="protein sequence ID" value="QWQ36212.1"/>
    <property type="molecule type" value="Genomic_DNA"/>
</dbReference>
<reference evidence="2" key="1">
    <citation type="submission" date="2021-06" db="EMBL/GenBank/DDBJ databases">
        <title>Novel species in genus Arthrobacter.</title>
        <authorList>
            <person name="Zhang G."/>
        </authorList>
    </citation>
    <scope>NUCLEOTIDE SEQUENCE</scope>
    <source>
        <strain evidence="2">Zg-ZUI122</strain>
    </source>
</reference>
<gene>
    <name evidence="2" type="ORF">KG104_17570</name>
</gene>
<proteinExistence type="predicted"/>
<feature type="transmembrane region" description="Helical" evidence="1">
    <location>
        <begin position="30"/>
        <end position="50"/>
    </location>
</feature>
<dbReference type="PANTHER" id="PTHR38446">
    <property type="entry name" value="BLL0914 PROTEIN"/>
    <property type="match status" value="1"/>
</dbReference>
<organism evidence="2 3">
    <name type="scientific">Arthrobacter sunyaminii</name>
    <dbReference type="NCBI Taxonomy" id="2816859"/>
    <lineage>
        <taxon>Bacteria</taxon>
        <taxon>Bacillati</taxon>
        <taxon>Actinomycetota</taxon>
        <taxon>Actinomycetes</taxon>
        <taxon>Micrococcales</taxon>
        <taxon>Micrococcaceae</taxon>
        <taxon>Arthrobacter</taxon>
    </lineage>
</organism>
<accession>A0A975PGD2</accession>
<evidence type="ECO:0000313" key="3">
    <source>
        <dbReference type="Proteomes" id="UP000680588"/>
    </source>
</evidence>